<accession>A0ACC0K1W0</accession>
<evidence type="ECO:0000313" key="1">
    <source>
        <dbReference type="EMBL" id="KAI8430349.1"/>
    </source>
</evidence>
<comment type="caution">
    <text evidence="1">The sequence shown here is derived from an EMBL/GenBank/DDBJ whole genome shotgun (WGS) entry which is preliminary data.</text>
</comment>
<organism evidence="1 2">
    <name type="scientific">Choristoneura fumiferana</name>
    <name type="common">Spruce budworm moth</name>
    <name type="synonym">Archips fumiferana</name>
    <dbReference type="NCBI Taxonomy" id="7141"/>
    <lineage>
        <taxon>Eukaryota</taxon>
        <taxon>Metazoa</taxon>
        <taxon>Ecdysozoa</taxon>
        <taxon>Arthropoda</taxon>
        <taxon>Hexapoda</taxon>
        <taxon>Insecta</taxon>
        <taxon>Pterygota</taxon>
        <taxon>Neoptera</taxon>
        <taxon>Endopterygota</taxon>
        <taxon>Lepidoptera</taxon>
        <taxon>Glossata</taxon>
        <taxon>Ditrysia</taxon>
        <taxon>Tortricoidea</taxon>
        <taxon>Tortricidae</taxon>
        <taxon>Tortricinae</taxon>
        <taxon>Choristoneura</taxon>
    </lineage>
</organism>
<evidence type="ECO:0000313" key="2">
    <source>
        <dbReference type="Proteomes" id="UP001064048"/>
    </source>
</evidence>
<proteinExistence type="predicted"/>
<dbReference type="EMBL" id="CM046131">
    <property type="protein sequence ID" value="KAI8430349.1"/>
    <property type="molecule type" value="Genomic_DNA"/>
</dbReference>
<reference evidence="1 2" key="1">
    <citation type="journal article" date="2022" name="Genome Biol. Evol.">
        <title>The Spruce Budworm Genome: Reconstructing the Evolutionary History of Antifreeze Proteins.</title>
        <authorList>
            <person name="Beliveau C."/>
            <person name="Gagne P."/>
            <person name="Picq S."/>
            <person name="Vernygora O."/>
            <person name="Keeling C.I."/>
            <person name="Pinkney K."/>
            <person name="Doucet D."/>
            <person name="Wen F."/>
            <person name="Johnston J.S."/>
            <person name="Maaroufi H."/>
            <person name="Boyle B."/>
            <person name="Laroche J."/>
            <person name="Dewar K."/>
            <person name="Juretic N."/>
            <person name="Blackburn G."/>
            <person name="Nisole A."/>
            <person name="Brunet B."/>
            <person name="Brandao M."/>
            <person name="Lumley L."/>
            <person name="Duan J."/>
            <person name="Quan G."/>
            <person name="Lucarotti C.J."/>
            <person name="Roe A.D."/>
            <person name="Sperling F.A.H."/>
            <person name="Levesque R.C."/>
            <person name="Cusson M."/>
        </authorList>
    </citation>
    <scope>NUCLEOTIDE SEQUENCE [LARGE SCALE GENOMIC DNA]</scope>
    <source>
        <strain evidence="1">Glfc:IPQL:Cfum</strain>
    </source>
</reference>
<gene>
    <name evidence="1" type="ORF">MSG28_000646</name>
</gene>
<sequence>MESTKLKVCITAVLAVSCASAVYAILRFKRRYRVSSEVLNYMDIQIVSDEAVCDEVVGEIRRRSLKLHAIGFDCEWVTDNGKRQAVALLQLSTLDGYCSLFRLNQMKIIPGTLKLVNKRYSHATRSKPLYNNGILQAPDGELLCTCDSKKARWYVEKGLASVVDEGEGEAPLTVRLRFEPAGRSVGDVGRFYQIAKENKCVVCGNTDSYIRKNVVPREYRKYFPEVMKDHSSHDVVLLCARCHQRANALDLRPRLALAALCGAPLAARDHARPSEDAAHAKKIRSAARALLYKSQKHTLPAARRRELEETLLRHFPAHARLSRALLQEAAVAPDPTVNNNEESHGLKVVEYFLNHDGLLRLEEYWRDHFLESMEPKYMPALWSTKHNEERLRVRFEEGRLSENDLHLLGLTKWL</sequence>
<name>A0ACC0K1W0_CHOFU</name>
<dbReference type="Proteomes" id="UP001064048">
    <property type="component" value="Chromosome Z"/>
</dbReference>
<protein>
    <submittedName>
        <fullName evidence="1">Uncharacterized protein</fullName>
    </submittedName>
</protein>
<keyword evidence="2" id="KW-1185">Reference proteome</keyword>